<keyword evidence="3 6" id="KW-0812">Transmembrane</keyword>
<feature type="domain" description="PAS" evidence="7">
    <location>
        <begin position="467"/>
        <end position="537"/>
    </location>
</feature>
<feature type="transmembrane region" description="Helical" evidence="6">
    <location>
        <begin position="6"/>
        <end position="27"/>
    </location>
</feature>
<dbReference type="PROSITE" id="PS50113">
    <property type="entry name" value="PAC"/>
    <property type="match status" value="3"/>
</dbReference>
<dbReference type="CDD" id="cd00130">
    <property type="entry name" value="PAS"/>
    <property type="match status" value="4"/>
</dbReference>
<comment type="caution">
    <text evidence="10">The sequence shown here is derived from an EMBL/GenBank/DDBJ whole genome shotgun (WGS) entry which is preliminary data.</text>
</comment>
<feature type="transmembrane region" description="Helical" evidence="6">
    <location>
        <begin position="72"/>
        <end position="97"/>
    </location>
</feature>
<dbReference type="NCBIfam" id="TIGR00254">
    <property type="entry name" value="GGDEF"/>
    <property type="match status" value="1"/>
</dbReference>
<dbReference type="SMART" id="SM00086">
    <property type="entry name" value="PAC"/>
    <property type="match status" value="3"/>
</dbReference>
<feature type="domain" description="PAS" evidence="7">
    <location>
        <begin position="591"/>
        <end position="647"/>
    </location>
</feature>
<dbReference type="CDD" id="cd01949">
    <property type="entry name" value="GGDEF"/>
    <property type="match status" value="1"/>
</dbReference>
<comment type="subcellular location">
    <subcellularLocation>
        <location evidence="1">Cell membrane</location>
        <topology evidence="1">Multi-pass membrane protein</topology>
    </subcellularLocation>
</comment>
<proteinExistence type="predicted"/>
<dbReference type="InterPro" id="IPR000160">
    <property type="entry name" value="GGDEF_dom"/>
</dbReference>
<dbReference type="PROSITE" id="PS50887">
    <property type="entry name" value="GGDEF"/>
    <property type="match status" value="1"/>
</dbReference>
<dbReference type="InterPro" id="IPR029787">
    <property type="entry name" value="Nucleotide_cyclase"/>
</dbReference>
<evidence type="ECO:0000313" key="11">
    <source>
        <dbReference type="Proteomes" id="UP001596170"/>
    </source>
</evidence>
<gene>
    <name evidence="10" type="ORF">ACFPYN_14665</name>
</gene>
<dbReference type="Gene3D" id="3.30.450.20">
    <property type="entry name" value="PAS domain"/>
    <property type="match status" value="4"/>
</dbReference>
<evidence type="ECO:0000259" key="9">
    <source>
        <dbReference type="PROSITE" id="PS50887"/>
    </source>
</evidence>
<dbReference type="InterPro" id="IPR000014">
    <property type="entry name" value="PAS"/>
</dbReference>
<dbReference type="RefSeq" id="WP_377735204.1">
    <property type="nucleotide sequence ID" value="NZ_JBHSRI010000025.1"/>
</dbReference>
<feature type="transmembrane region" description="Helical" evidence="6">
    <location>
        <begin position="136"/>
        <end position="158"/>
    </location>
</feature>
<feature type="domain" description="PAC" evidence="8">
    <location>
        <begin position="539"/>
        <end position="590"/>
    </location>
</feature>
<dbReference type="Gene3D" id="3.30.70.270">
    <property type="match status" value="1"/>
</dbReference>
<evidence type="ECO:0000256" key="6">
    <source>
        <dbReference type="SAM" id="Phobius"/>
    </source>
</evidence>
<keyword evidence="11" id="KW-1185">Reference proteome</keyword>
<dbReference type="SUPFAM" id="SSF55073">
    <property type="entry name" value="Nucleotide cyclase"/>
    <property type="match status" value="1"/>
</dbReference>
<dbReference type="PROSITE" id="PS50112">
    <property type="entry name" value="PAS"/>
    <property type="match status" value="3"/>
</dbReference>
<feature type="domain" description="GGDEF" evidence="9">
    <location>
        <begin position="755"/>
        <end position="890"/>
    </location>
</feature>
<evidence type="ECO:0000256" key="4">
    <source>
        <dbReference type="ARBA" id="ARBA00022989"/>
    </source>
</evidence>
<dbReference type="InterPro" id="IPR013767">
    <property type="entry name" value="PAS_fold"/>
</dbReference>
<accession>A0ABW1LC13</accession>
<reference evidence="11" key="1">
    <citation type="journal article" date="2019" name="Int. J. Syst. Evol. Microbiol.">
        <title>The Global Catalogue of Microorganisms (GCM) 10K type strain sequencing project: providing services to taxonomists for standard genome sequencing and annotation.</title>
        <authorList>
            <consortium name="The Broad Institute Genomics Platform"/>
            <consortium name="The Broad Institute Genome Sequencing Center for Infectious Disease"/>
            <person name="Wu L."/>
            <person name="Ma J."/>
        </authorList>
    </citation>
    <scope>NUCLEOTIDE SEQUENCE [LARGE SCALE GENOMIC DNA]</scope>
    <source>
        <strain evidence="11">CCUG 54527</strain>
    </source>
</reference>
<feature type="transmembrane region" description="Helical" evidence="6">
    <location>
        <begin position="39"/>
        <end position="60"/>
    </location>
</feature>
<dbReference type="SMART" id="SM00091">
    <property type="entry name" value="PAS"/>
    <property type="match status" value="4"/>
</dbReference>
<keyword evidence="5 6" id="KW-0472">Membrane</keyword>
<name>A0ABW1LC13_9BACL</name>
<dbReference type="Pfam" id="PF07694">
    <property type="entry name" value="5TM-5TMR_LYT"/>
    <property type="match status" value="1"/>
</dbReference>
<dbReference type="InterPro" id="IPR011620">
    <property type="entry name" value="Sig_transdc_His_kinase_LytS_TM"/>
</dbReference>
<feature type="domain" description="PAC" evidence="8">
    <location>
        <begin position="666"/>
        <end position="716"/>
    </location>
</feature>
<evidence type="ECO:0000256" key="1">
    <source>
        <dbReference type="ARBA" id="ARBA00004651"/>
    </source>
</evidence>
<dbReference type="PANTHER" id="PTHR44757">
    <property type="entry name" value="DIGUANYLATE CYCLASE DGCP"/>
    <property type="match status" value="1"/>
</dbReference>
<dbReference type="Pfam" id="PF13426">
    <property type="entry name" value="PAS_9"/>
    <property type="match status" value="2"/>
</dbReference>
<dbReference type="InterPro" id="IPR035965">
    <property type="entry name" value="PAS-like_dom_sf"/>
</dbReference>
<evidence type="ECO:0000256" key="2">
    <source>
        <dbReference type="ARBA" id="ARBA00022475"/>
    </source>
</evidence>
<keyword evidence="4 6" id="KW-1133">Transmembrane helix</keyword>
<evidence type="ECO:0000259" key="7">
    <source>
        <dbReference type="PROSITE" id="PS50112"/>
    </source>
</evidence>
<evidence type="ECO:0000256" key="3">
    <source>
        <dbReference type="ARBA" id="ARBA00022692"/>
    </source>
</evidence>
<dbReference type="Pfam" id="PF00990">
    <property type="entry name" value="GGDEF"/>
    <property type="match status" value="1"/>
</dbReference>
<sequence>MIKDLALHISLLISYLFIIGHSSRFLLRRNAASNLTNSKIQVMAGLSLGFLGIILIYFGIHLDEHVIIDLKHIPIIIAATFFGFPAAILSSILIALMRVFIDGVTEFSLFSAFIVLLIGVVSGLLFKLPIKQQVKMLSLTLISTLLSYITFYVNLTILSDNMTQFTQIASIYWAFALFGSIFAFYVAKYIFWSIELFVELENTKLRLSSLISNLNSGVIVETPNRRIEVVNQKFHDLFRIPLKENLVGSNAENLLIHKSPVEFVNQQQFLNRLHELVYTKETVLNEEVLLGDGRIIELDFIPIISSDQRRLGHLWNFRDITNRKNDEKRTADSQENYKRLLEQYQSVIENVQEVIFQTDKEGNWTFLNKSWTEITGFDIEQSIGVSFSHFVHADEHSRIKLWFECLIHERNDDYKCEVRYVTESGSTKWVEMFAKLTFNPLGEIMGTSGTLFDITNRKLMEIKILENEQLYKSLFQHNQSPAYLLNSKGLFTEVNDAAELMTGYTREELVGTSFAPIITKNFVENTIIYFKRTLKGESLTFETEIEKRDGNIVRLNINITPIIIDDKITGVIGMAYDITKVKVAERKLIESENRYRSLIDLSPEVIFVHSRNQIEFINHKVVEFIGARCSDDLIGKTVFDFLHPDDRRMAISNMALGFKDASLLPQNSEMRFIRFDGKVVIANVGATVIEYNGKPAIMGVIHDITEKKEIEKQLLEANDMLQKVSNSDGLTGIPNRRSYDEKLRQQWEIALSNNEAISLLMIDIDYFKMYNDAYGHQQGDYCLQLVAKSLQQTLEESGHFVARYGGEEFSVILRGCDKTCTFQVAETLRTNIEALKIPHVQSSIGPFLTISIGTARFHPSSGVSVNDLMKYADQALYETKRNGRNTIRSN</sequence>
<dbReference type="SMART" id="SM00267">
    <property type="entry name" value="GGDEF"/>
    <property type="match status" value="1"/>
</dbReference>
<dbReference type="InterPro" id="IPR043128">
    <property type="entry name" value="Rev_trsase/Diguanyl_cyclase"/>
</dbReference>
<dbReference type="Pfam" id="PF00989">
    <property type="entry name" value="PAS"/>
    <property type="match status" value="2"/>
</dbReference>
<dbReference type="InterPro" id="IPR001610">
    <property type="entry name" value="PAC"/>
</dbReference>
<feature type="transmembrane region" description="Helical" evidence="6">
    <location>
        <begin position="170"/>
        <end position="192"/>
    </location>
</feature>
<feature type="domain" description="PAC" evidence="8">
    <location>
        <begin position="414"/>
        <end position="466"/>
    </location>
</feature>
<dbReference type="InterPro" id="IPR052155">
    <property type="entry name" value="Biofilm_reg_signaling"/>
</dbReference>
<keyword evidence="2" id="KW-1003">Cell membrane</keyword>
<dbReference type="PANTHER" id="PTHR44757:SF2">
    <property type="entry name" value="BIOFILM ARCHITECTURE MAINTENANCE PROTEIN MBAA"/>
    <property type="match status" value="1"/>
</dbReference>
<evidence type="ECO:0000256" key="5">
    <source>
        <dbReference type="ARBA" id="ARBA00023136"/>
    </source>
</evidence>
<protein>
    <submittedName>
        <fullName evidence="10">PAS domain S-box protein</fullName>
    </submittedName>
</protein>
<dbReference type="SUPFAM" id="SSF55785">
    <property type="entry name" value="PYP-like sensor domain (PAS domain)"/>
    <property type="match status" value="4"/>
</dbReference>
<dbReference type="Proteomes" id="UP001596170">
    <property type="component" value="Unassembled WGS sequence"/>
</dbReference>
<feature type="transmembrane region" description="Helical" evidence="6">
    <location>
        <begin position="109"/>
        <end position="130"/>
    </location>
</feature>
<dbReference type="InterPro" id="IPR000700">
    <property type="entry name" value="PAS-assoc_C"/>
</dbReference>
<dbReference type="NCBIfam" id="TIGR00229">
    <property type="entry name" value="sensory_box"/>
    <property type="match status" value="3"/>
</dbReference>
<dbReference type="EMBL" id="JBHSRI010000025">
    <property type="protein sequence ID" value="MFC6040668.1"/>
    <property type="molecule type" value="Genomic_DNA"/>
</dbReference>
<organism evidence="10 11">
    <name type="scientific">Paenisporosarcina macmurdoensis</name>
    <dbReference type="NCBI Taxonomy" id="212659"/>
    <lineage>
        <taxon>Bacteria</taxon>
        <taxon>Bacillati</taxon>
        <taxon>Bacillota</taxon>
        <taxon>Bacilli</taxon>
        <taxon>Bacillales</taxon>
        <taxon>Caryophanaceae</taxon>
        <taxon>Paenisporosarcina</taxon>
    </lineage>
</organism>
<evidence type="ECO:0000259" key="8">
    <source>
        <dbReference type="PROSITE" id="PS50113"/>
    </source>
</evidence>
<evidence type="ECO:0000313" key="10">
    <source>
        <dbReference type="EMBL" id="MFC6040668.1"/>
    </source>
</evidence>
<feature type="domain" description="PAS" evidence="7">
    <location>
        <begin position="340"/>
        <end position="410"/>
    </location>
</feature>